<evidence type="ECO:0000313" key="2">
    <source>
        <dbReference type="EMBL" id="TDO54636.1"/>
    </source>
</evidence>
<evidence type="ECO:0000313" key="3">
    <source>
        <dbReference type="Proteomes" id="UP000295388"/>
    </source>
</evidence>
<proteinExistence type="predicted"/>
<evidence type="ECO:0008006" key="4">
    <source>
        <dbReference type="Google" id="ProtNLM"/>
    </source>
</evidence>
<feature type="chain" id="PRO_5038928582" description="Secreted protein" evidence="1">
    <location>
        <begin position="23"/>
        <end position="204"/>
    </location>
</feature>
<evidence type="ECO:0000256" key="1">
    <source>
        <dbReference type="SAM" id="SignalP"/>
    </source>
</evidence>
<name>A0A4R6KPN4_9ACTN</name>
<feature type="signal peptide" evidence="1">
    <location>
        <begin position="1"/>
        <end position="22"/>
    </location>
</feature>
<gene>
    <name evidence="2" type="ORF">EV643_101426</name>
</gene>
<keyword evidence="3" id="KW-1185">Reference proteome</keyword>
<keyword evidence="1" id="KW-0732">Signal</keyword>
<organism evidence="2 3">
    <name type="scientific">Kribbella caucasensis</name>
    <dbReference type="NCBI Taxonomy" id="2512215"/>
    <lineage>
        <taxon>Bacteria</taxon>
        <taxon>Bacillati</taxon>
        <taxon>Actinomycetota</taxon>
        <taxon>Actinomycetes</taxon>
        <taxon>Propionibacteriales</taxon>
        <taxon>Kribbellaceae</taxon>
        <taxon>Kribbella</taxon>
    </lineage>
</organism>
<dbReference type="Proteomes" id="UP000295388">
    <property type="component" value="Unassembled WGS sequence"/>
</dbReference>
<dbReference type="AlphaFoldDB" id="A0A4R6KPN4"/>
<reference evidence="2 3" key="1">
    <citation type="submission" date="2019-03" db="EMBL/GenBank/DDBJ databases">
        <title>Genomic Encyclopedia of Type Strains, Phase III (KMG-III): the genomes of soil and plant-associated and newly described type strains.</title>
        <authorList>
            <person name="Whitman W."/>
        </authorList>
    </citation>
    <scope>NUCLEOTIDE SEQUENCE [LARGE SCALE GENOMIC DNA]</scope>
    <source>
        <strain evidence="2 3">VKM Ac-2527</strain>
    </source>
</reference>
<sequence>MQVTRKIAAAAAVATVATLGLATVVSANMIDDATKGATAPSGLADAASLASKGYGDNGKDKKWYWVKDNGSLVAIDDNNVGPFQACHNFVPVNGVGGQVPVTDITGIIGLWNNGNSATAVKTCEQDSEQNNDGKGKWYRVGNDGLISVSENNVGPFQVCHNEVPVNGVGGQVPVSDLAGVLGIGNNGNSVDTLKTCEQESEQNN</sequence>
<dbReference type="EMBL" id="SNWQ01000001">
    <property type="protein sequence ID" value="TDO54636.1"/>
    <property type="molecule type" value="Genomic_DNA"/>
</dbReference>
<protein>
    <recommendedName>
        <fullName evidence="4">Secreted protein</fullName>
    </recommendedName>
</protein>
<comment type="caution">
    <text evidence="2">The sequence shown here is derived from an EMBL/GenBank/DDBJ whole genome shotgun (WGS) entry which is preliminary data.</text>
</comment>
<dbReference type="OrthoDB" id="3818235at2"/>
<dbReference type="RefSeq" id="WP_133798205.1">
    <property type="nucleotide sequence ID" value="NZ_SNWQ01000001.1"/>
</dbReference>
<accession>A0A4R6KPN4</accession>